<evidence type="ECO:0000256" key="2">
    <source>
        <dbReference type="SAM" id="MobiDB-lite"/>
    </source>
</evidence>
<dbReference type="RefSeq" id="WP_167488474.1">
    <property type="nucleotide sequence ID" value="NZ_CP046173.1"/>
</dbReference>
<evidence type="ECO:0000313" key="4">
    <source>
        <dbReference type="Proteomes" id="UP000500953"/>
    </source>
</evidence>
<gene>
    <name evidence="3" type="ORF">F6W96_25420</name>
</gene>
<feature type="region of interest" description="Disordered" evidence="2">
    <location>
        <begin position="210"/>
        <end position="243"/>
    </location>
</feature>
<proteinExistence type="predicted"/>
<dbReference type="Proteomes" id="UP000500953">
    <property type="component" value="Chromosome"/>
</dbReference>
<evidence type="ECO:0000256" key="1">
    <source>
        <dbReference type="SAM" id="Coils"/>
    </source>
</evidence>
<dbReference type="AlphaFoldDB" id="A0A6G9Z735"/>
<keyword evidence="1" id="KW-0175">Coiled coil</keyword>
<dbReference type="EMBL" id="CP046173">
    <property type="protein sequence ID" value="QIS21167.1"/>
    <property type="molecule type" value="Genomic_DNA"/>
</dbReference>
<sequence length="243" mass="25383">MEDFLGELDALRAENIRLRNLLRLTEEQARAAAPDQTAVGTPVDMQATPEAKVRFYLDLFRCRSDTYAVRWENRQDGRTASQMTVQRDGLVAVASACTTPPPDFAASPYSIAVASGSAEAPGAGAVSVAVPCTWITPLSASAGPAVIATPAAIAPANIVPAMIRFIIPPVSELPQRTRSSQNSGSPPNHSQTFCAAVDLAAPTARPAAIADVAADGDRPLGQVGCGDADQRQYSSVKSPGRLA</sequence>
<accession>A0A6G9Z735</accession>
<protein>
    <submittedName>
        <fullName evidence="3">Uncharacterized protein</fullName>
    </submittedName>
</protein>
<evidence type="ECO:0000313" key="3">
    <source>
        <dbReference type="EMBL" id="QIS21167.1"/>
    </source>
</evidence>
<organism evidence="3 4">
    <name type="scientific">Nocardia terpenica</name>
    <dbReference type="NCBI Taxonomy" id="455432"/>
    <lineage>
        <taxon>Bacteria</taxon>
        <taxon>Bacillati</taxon>
        <taxon>Actinomycetota</taxon>
        <taxon>Actinomycetes</taxon>
        <taxon>Mycobacteriales</taxon>
        <taxon>Nocardiaceae</taxon>
        <taxon>Nocardia</taxon>
    </lineage>
</organism>
<feature type="coiled-coil region" evidence="1">
    <location>
        <begin position="1"/>
        <end position="28"/>
    </location>
</feature>
<name>A0A6G9Z735_9NOCA</name>
<reference evidence="3 4" key="1">
    <citation type="journal article" date="2019" name="ACS Chem. Biol.">
        <title>Identification and Mobilization of a Cryptic Antibiotic Biosynthesis Gene Locus from a Human-Pathogenic Nocardia Isolate.</title>
        <authorList>
            <person name="Herisse M."/>
            <person name="Ishida K."/>
            <person name="Porter J.L."/>
            <person name="Howden B."/>
            <person name="Hertweck C."/>
            <person name="Stinear T.P."/>
            <person name="Pidot S.J."/>
        </authorList>
    </citation>
    <scope>NUCLEOTIDE SEQUENCE [LARGE SCALE GENOMIC DNA]</scope>
    <source>
        <strain evidence="3 4">AUSMDU00012715</strain>
    </source>
</reference>